<proteinExistence type="predicted"/>
<keyword evidence="2" id="KW-1185">Reference proteome</keyword>
<dbReference type="Proteomes" id="UP000306319">
    <property type="component" value="Unassembled WGS sequence"/>
</dbReference>
<sequence length="64" mass="7636">MKLKRYQIVPLLLAAYAIFMTIYFGLDLLRSGQSLRFYSTLSAETIVIILAYFFLRKKDRNRRK</sequence>
<reference evidence="1" key="1">
    <citation type="submission" date="2019-04" db="EMBL/GenBank/DDBJ databases">
        <title>Microbes associate with the intestines of laboratory mice.</title>
        <authorList>
            <person name="Navarre W."/>
            <person name="Wong E."/>
            <person name="Huang K."/>
            <person name="Tropini C."/>
            <person name="Ng K."/>
            <person name="Yu B."/>
        </authorList>
    </citation>
    <scope>NUCLEOTIDE SEQUENCE</scope>
    <source>
        <strain evidence="1">NM04_E33</strain>
    </source>
</reference>
<comment type="caution">
    <text evidence="1">The sequence shown here is derived from an EMBL/GenBank/DDBJ whole genome shotgun (WGS) entry which is preliminary data.</text>
</comment>
<name>A0AC61RB71_9BACT</name>
<protein>
    <submittedName>
        <fullName evidence="1">Uncharacterized protein</fullName>
    </submittedName>
</protein>
<organism evidence="1 2">
    <name type="scientific">Lepagella muris</name>
    <dbReference type="NCBI Taxonomy" id="3032870"/>
    <lineage>
        <taxon>Bacteria</taxon>
        <taxon>Pseudomonadati</taxon>
        <taxon>Bacteroidota</taxon>
        <taxon>Bacteroidia</taxon>
        <taxon>Bacteroidales</taxon>
        <taxon>Muribaculaceae</taxon>
        <taxon>Lepagella</taxon>
    </lineage>
</organism>
<gene>
    <name evidence="1" type="ORF">E5331_17995</name>
</gene>
<evidence type="ECO:0000313" key="2">
    <source>
        <dbReference type="Proteomes" id="UP000306319"/>
    </source>
</evidence>
<dbReference type="EMBL" id="SRYB01000040">
    <property type="protein sequence ID" value="TGY76439.1"/>
    <property type="molecule type" value="Genomic_DNA"/>
</dbReference>
<evidence type="ECO:0000313" key="1">
    <source>
        <dbReference type="EMBL" id="TGY76439.1"/>
    </source>
</evidence>
<accession>A0AC61RB71</accession>